<dbReference type="PANTHER" id="PTHR31973">
    <property type="entry name" value="POLYPROTEIN, PUTATIVE-RELATED"/>
    <property type="match status" value="1"/>
</dbReference>
<feature type="region of interest" description="Disordered" evidence="5">
    <location>
        <begin position="741"/>
        <end position="834"/>
    </location>
</feature>
<dbReference type="Pfam" id="PF10551">
    <property type="entry name" value="MULE"/>
    <property type="match status" value="1"/>
</dbReference>
<dbReference type="GO" id="GO:0008270">
    <property type="term" value="F:zinc ion binding"/>
    <property type="evidence" value="ECO:0007669"/>
    <property type="project" value="UniProtKB-KW"/>
</dbReference>
<keyword evidence="2 4" id="KW-0863">Zinc-finger</keyword>
<feature type="region of interest" description="Disordered" evidence="5">
    <location>
        <begin position="95"/>
        <end position="134"/>
    </location>
</feature>
<feature type="compositionally biased region" description="Gly residues" evidence="5">
    <location>
        <begin position="817"/>
        <end position="834"/>
    </location>
</feature>
<dbReference type="Proteomes" id="UP000235145">
    <property type="component" value="Unassembled WGS sequence"/>
</dbReference>
<keyword evidence="3" id="KW-0862">Zinc</keyword>
<evidence type="ECO:0000313" key="8">
    <source>
        <dbReference type="Proteomes" id="UP000235145"/>
    </source>
</evidence>
<feature type="domain" description="SWIM-type" evidence="6">
    <location>
        <begin position="671"/>
        <end position="703"/>
    </location>
</feature>
<sequence>MVMRTRNWKPREGTRSCSKRLYIETETWDNQDKEAPSSEIRDNQDKEAPSTVHVPMGLAEMLNVDFDTFEGLHDNENNNITDPTTIHLGSEYQEFDQDNGGLFDGQSDEFNSEKGEDDYSDDDSDSDSDAIVDIDNEVDDIDVDMSDFRMNIDEGVEYSGFRFNNDVEDEQETDEEEDLEVINCDEWESLGEDYDTEKNRRVLLKQLGKEKVCSHGEVHKSSFYVGQMWKSKKDFKNKVDEHALETRRNLAFKKNDATRLRAYCKGVVPDTNVSGPHVEVGQVVQVGGADKVNKGKGKAENSKDTTCTWHLYASRSSKDGNWYVKTYSLKHTCLQSRKIRACTTTFLAKHISRQVQSNPTVPIRALQEDFQQIYSVGISKHKMFRDKARAIKECCWGLLKASTNPNTIVKIDVVSEPNPTLATRQFKRIYICLGPLKLGFKAGMRDLLGLDGAFMKGHCHGQILIAVSLDSSNGIYPLAYAIVESEYTTSWKWFLECLGDDLEMGYNSNFTFISDRQKGVTPAIAQLFPNAKYRYCLRHIHENMRKQWKAREYKEFIWRCATATTVQEFQSTMKELAEAISDVLLNNMCEVLNGELEKGRDKPIITCLEFIREYLMKRICNVVKDQRKCQGPLTPTATKLLKKNEQQAAEYIARWNGGGKYQVAGPWNDQHVVDIDQMTCTCRKWELTGIPCRHAIATWSEMTDNGEMVGELYIWVHKVYLLTLKLNLAMWPKSDCPTRIIPPPYHKMPGRPKKKRRQSMEERMSQKEKSSQIESVIASQSQTQGSKEVEMLSRKFGSVTCGKCKQKSHNKRTCKGQGVGQQEGGGANEGHGQE</sequence>
<dbReference type="InterPro" id="IPR006564">
    <property type="entry name" value="Znf_PMZ"/>
</dbReference>
<evidence type="ECO:0000313" key="7">
    <source>
        <dbReference type="EMBL" id="KAJ0204637.1"/>
    </source>
</evidence>
<evidence type="ECO:0000259" key="6">
    <source>
        <dbReference type="PROSITE" id="PS50966"/>
    </source>
</evidence>
<dbReference type="InterPro" id="IPR018289">
    <property type="entry name" value="MULE_transposase_dom"/>
</dbReference>
<feature type="compositionally biased region" description="Basic residues" evidence="5">
    <location>
        <begin position="748"/>
        <end position="757"/>
    </location>
</feature>
<proteinExistence type="predicted"/>
<evidence type="ECO:0000256" key="4">
    <source>
        <dbReference type="PROSITE-ProRule" id="PRU00325"/>
    </source>
</evidence>
<feature type="compositionally biased region" description="Acidic residues" evidence="5">
    <location>
        <begin position="115"/>
        <end position="134"/>
    </location>
</feature>
<comment type="caution">
    <text evidence="7">The sequence shown here is derived from an EMBL/GenBank/DDBJ whole genome shotgun (WGS) entry which is preliminary data.</text>
</comment>
<dbReference type="PROSITE" id="PS50966">
    <property type="entry name" value="ZF_SWIM"/>
    <property type="match status" value="1"/>
</dbReference>
<reference evidence="7 8" key="1">
    <citation type="journal article" date="2017" name="Nat. Commun.">
        <title>Genome assembly with in vitro proximity ligation data and whole-genome triplication in lettuce.</title>
        <authorList>
            <person name="Reyes-Chin-Wo S."/>
            <person name="Wang Z."/>
            <person name="Yang X."/>
            <person name="Kozik A."/>
            <person name="Arikit S."/>
            <person name="Song C."/>
            <person name="Xia L."/>
            <person name="Froenicke L."/>
            <person name="Lavelle D.O."/>
            <person name="Truco M.J."/>
            <person name="Xia R."/>
            <person name="Zhu S."/>
            <person name="Xu C."/>
            <person name="Xu H."/>
            <person name="Xu X."/>
            <person name="Cox K."/>
            <person name="Korf I."/>
            <person name="Meyers B.C."/>
            <person name="Michelmore R.W."/>
        </authorList>
    </citation>
    <scope>NUCLEOTIDE SEQUENCE [LARGE SCALE GENOMIC DNA]</scope>
    <source>
        <strain evidence="8">cv. Salinas</strain>
        <tissue evidence="7">Seedlings</tissue>
    </source>
</reference>
<accession>A0A9R1VCP8</accession>
<dbReference type="EMBL" id="NBSK02000005">
    <property type="protein sequence ID" value="KAJ0204637.1"/>
    <property type="molecule type" value="Genomic_DNA"/>
</dbReference>
<evidence type="ECO:0000256" key="5">
    <source>
        <dbReference type="SAM" id="MobiDB-lite"/>
    </source>
</evidence>
<gene>
    <name evidence="7" type="ORF">LSAT_V11C500292560</name>
</gene>
<evidence type="ECO:0000256" key="3">
    <source>
        <dbReference type="ARBA" id="ARBA00022833"/>
    </source>
</evidence>
<feature type="compositionally biased region" description="Polar residues" evidence="5">
    <location>
        <begin position="772"/>
        <end position="786"/>
    </location>
</feature>
<dbReference type="SMART" id="SM00575">
    <property type="entry name" value="ZnF_PMZ"/>
    <property type="match status" value="1"/>
</dbReference>
<dbReference type="InterPro" id="IPR007527">
    <property type="entry name" value="Znf_SWIM"/>
</dbReference>
<feature type="compositionally biased region" description="Basic residues" evidence="5">
    <location>
        <begin position="804"/>
        <end position="814"/>
    </location>
</feature>
<keyword evidence="1" id="KW-0479">Metal-binding</keyword>
<feature type="compositionally biased region" description="Basic and acidic residues" evidence="5">
    <location>
        <begin position="758"/>
        <end position="771"/>
    </location>
</feature>
<feature type="compositionally biased region" description="Basic and acidic residues" evidence="5">
    <location>
        <begin position="30"/>
        <end position="48"/>
    </location>
</feature>
<dbReference type="Pfam" id="PF04434">
    <property type="entry name" value="SWIM"/>
    <property type="match status" value="1"/>
</dbReference>
<dbReference type="PANTHER" id="PTHR31973:SF190">
    <property type="entry name" value="MULE TRANSPOSASE DOMAIN-CONTAINING PROTEIN"/>
    <property type="match status" value="1"/>
</dbReference>
<protein>
    <recommendedName>
        <fullName evidence="6">SWIM-type domain-containing protein</fullName>
    </recommendedName>
</protein>
<feature type="region of interest" description="Disordered" evidence="5">
    <location>
        <begin position="25"/>
        <end position="50"/>
    </location>
</feature>
<keyword evidence="8" id="KW-1185">Reference proteome</keyword>
<evidence type="ECO:0000256" key="2">
    <source>
        <dbReference type="ARBA" id="ARBA00022771"/>
    </source>
</evidence>
<dbReference type="AlphaFoldDB" id="A0A9R1VCP8"/>
<evidence type="ECO:0000256" key="1">
    <source>
        <dbReference type="ARBA" id="ARBA00022723"/>
    </source>
</evidence>
<name>A0A9R1VCP8_LACSA</name>
<organism evidence="7 8">
    <name type="scientific">Lactuca sativa</name>
    <name type="common">Garden lettuce</name>
    <dbReference type="NCBI Taxonomy" id="4236"/>
    <lineage>
        <taxon>Eukaryota</taxon>
        <taxon>Viridiplantae</taxon>
        <taxon>Streptophyta</taxon>
        <taxon>Embryophyta</taxon>
        <taxon>Tracheophyta</taxon>
        <taxon>Spermatophyta</taxon>
        <taxon>Magnoliopsida</taxon>
        <taxon>eudicotyledons</taxon>
        <taxon>Gunneridae</taxon>
        <taxon>Pentapetalae</taxon>
        <taxon>asterids</taxon>
        <taxon>campanulids</taxon>
        <taxon>Asterales</taxon>
        <taxon>Asteraceae</taxon>
        <taxon>Cichorioideae</taxon>
        <taxon>Cichorieae</taxon>
        <taxon>Lactucinae</taxon>
        <taxon>Lactuca</taxon>
    </lineage>
</organism>